<evidence type="ECO:0000256" key="3">
    <source>
        <dbReference type="ARBA" id="ARBA00023163"/>
    </source>
</evidence>
<protein>
    <submittedName>
        <fullName evidence="6">Transcriptional regulator</fullName>
    </submittedName>
</protein>
<accession>A0A2R4XGT5</accession>
<gene>
    <name evidence="6" type="ORF">DBV39_03745</name>
</gene>
<evidence type="ECO:0000259" key="4">
    <source>
        <dbReference type="PROSITE" id="PS51077"/>
    </source>
</evidence>
<dbReference type="Pfam" id="PF09339">
    <property type="entry name" value="HTH_IclR"/>
    <property type="match status" value="1"/>
</dbReference>
<dbReference type="Gene3D" id="3.30.450.40">
    <property type="match status" value="1"/>
</dbReference>
<evidence type="ECO:0000313" key="7">
    <source>
        <dbReference type="Proteomes" id="UP000244571"/>
    </source>
</evidence>
<keyword evidence="1" id="KW-0805">Transcription regulation</keyword>
<dbReference type="InterPro" id="IPR014757">
    <property type="entry name" value="Tscrpt_reg_IclR_C"/>
</dbReference>
<dbReference type="SMART" id="SM00346">
    <property type="entry name" value="HTH_ICLR"/>
    <property type="match status" value="1"/>
</dbReference>
<sequence>MSGRMKAGLGSLMSLPSLSSLSSEPVLPGSDRSVSGTRTLSRGIQLLRVVASRPDIGWRLSDLAHACDLDKATVHRMLMCLIKEGLVEQRASDKHYLPGSMLFELGMALPARHQFQRYAEKVLEEFARQHAGTVLLLLRSDTDFVCSLHINLTGQTSSTMLYPGARRPMITSAGGAAILLALSPDEQQRVLRDNLMREQARHGHVRLESIQKMLDMSAAHGFGVNLGFLVPGSHAFAMPVRDQHGEVYGSVCLIGASNDYPGEATDRIHALLSPIVQMLQERLKQLV</sequence>
<feature type="domain" description="HTH iclR-type" evidence="4">
    <location>
        <begin position="37"/>
        <end position="100"/>
    </location>
</feature>
<proteinExistence type="predicted"/>
<dbReference type="SUPFAM" id="SSF55781">
    <property type="entry name" value="GAF domain-like"/>
    <property type="match status" value="1"/>
</dbReference>
<dbReference type="InterPro" id="IPR029016">
    <property type="entry name" value="GAF-like_dom_sf"/>
</dbReference>
<dbReference type="KEGG" id="boz:DBV39_03745"/>
<dbReference type="PROSITE" id="PS51078">
    <property type="entry name" value="ICLR_ED"/>
    <property type="match status" value="1"/>
</dbReference>
<reference evidence="6 7" key="1">
    <citation type="submission" date="2018-04" db="EMBL/GenBank/DDBJ databases">
        <title>Bordetella sp. HZ20 isolated from seawater.</title>
        <authorList>
            <person name="Sun C."/>
        </authorList>
    </citation>
    <scope>NUCLEOTIDE SEQUENCE [LARGE SCALE GENOMIC DNA]</scope>
    <source>
        <strain evidence="6 7">HZ20</strain>
    </source>
</reference>
<dbReference type="Proteomes" id="UP000244571">
    <property type="component" value="Chromosome"/>
</dbReference>
<dbReference type="GO" id="GO:0003700">
    <property type="term" value="F:DNA-binding transcription factor activity"/>
    <property type="evidence" value="ECO:0007669"/>
    <property type="project" value="TreeGrafter"/>
</dbReference>
<name>A0A2R4XGT5_9BURK</name>
<dbReference type="Gene3D" id="1.10.10.10">
    <property type="entry name" value="Winged helix-like DNA-binding domain superfamily/Winged helix DNA-binding domain"/>
    <property type="match status" value="1"/>
</dbReference>
<evidence type="ECO:0000256" key="2">
    <source>
        <dbReference type="ARBA" id="ARBA00023125"/>
    </source>
</evidence>
<dbReference type="PROSITE" id="PS51077">
    <property type="entry name" value="HTH_ICLR"/>
    <property type="match status" value="1"/>
</dbReference>
<dbReference type="PANTHER" id="PTHR30136:SF8">
    <property type="entry name" value="TRANSCRIPTIONAL REGULATORY PROTEIN"/>
    <property type="match status" value="1"/>
</dbReference>
<dbReference type="SUPFAM" id="SSF46785">
    <property type="entry name" value="Winged helix' DNA-binding domain"/>
    <property type="match status" value="1"/>
</dbReference>
<dbReference type="AlphaFoldDB" id="A0A2R4XGT5"/>
<evidence type="ECO:0000313" key="6">
    <source>
        <dbReference type="EMBL" id="AWB32974.1"/>
    </source>
</evidence>
<dbReference type="PANTHER" id="PTHR30136">
    <property type="entry name" value="HELIX-TURN-HELIX TRANSCRIPTIONAL REGULATOR, ICLR FAMILY"/>
    <property type="match status" value="1"/>
</dbReference>
<evidence type="ECO:0000259" key="5">
    <source>
        <dbReference type="PROSITE" id="PS51078"/>
    </source>
</evidence>
<keyword evidence="7" id="KW-1185">Reference proteome</keyword>
<dbReference type="EMBL" id="CP028901">
    <property type="protein sequence ID" value="AWB32974.1"/>
    <property type="molecule type" value="Genomic_DNA"/>
</dbReference>
<evidence type="ECO:0000256" key="1">
    <source>
        <dbReference type="ARBA" id="ARBA00023015"/>
    </source>
</evidence>
<dbReference type="InterPro" id="IPR036388">
    <property type="entry name" value="WH-like_DNA-bd_sf"/>
</dbReference>
<dbReference type="GO" id="GO:0045892">
    <property type="term" value="P:negative regulation of DNA-templated transcription"/>
    <property type="evidence" value="ECO:0007669"/>
    <property type="project" value="TreeGrafter"/>
</dbReference>
<keyword evidence="2" id="KW-0238">DNA-binding</keyword>
<organism evidence="6 7">
    <name type="scientific">Orrella marina</name>
    <dbReference type="NCBI Taxonomy" id="2163011"/>
    <lineage>
        <taxon>Bacteria</taxon>
        <taxon>Pseudomonadati</taxon>
        <taxon>Pseudomonadota</taxon>
        <taxon>Betaproteobacteria</taxon>
        <taxon>Burkholderiales</taxon>
        <taxon>Alcaligenaceae</taxon>
        <taxon>Orrella</taxon>
    </lineage>
</organism>
<dbReference type="InterPro" id="IPR050707">
    <property type="entry name" value="HTH_MetabolicPath_Reg"/>
</dbReference>
<dbReference type="Pfam" id="PF01614">
    <property type="entry name" value="IclR_C"/>
    <property type="match status" value="1"/>
</dbReference>
<dbReference type="InterPro" id="IPR036390">
    <property type="entry name" value="WH_DNA-bd_sf"/>
</dbReference>
<dbReference type="GO" id="GO:0003677">
    <property type="term" value="F:DNA binding"/>
    <property type="evidence" value="ECO:0007669"/>
    <property type="project" value="UniProtKB-KW"/>
</dbReference>
<feature type="domain" description="IclR-ED" evidence="5">
    <location>
        <begin position="101"/>
        <end position="287"/>
    </location>
</feature>
<keyword evidence="3" id="KW-0804">Transcription</keyword>
<dbReference type="InterPro" id="IPR005471">
    <property type="entry name" value="Tscrpt_reg_IclR_N"/>
</dbReference>